<sequence>MHTPTVLLMTLAGSTLASPLLERNAQCSDAFRSSITTGLARYLQQLETKDGVKTLVSLFGLPYLPVGLDESTTDIEGPLIRQVLYKTDPRNNPPTTNSANGTSSIALDVTVGPRVVPLPVGANALVPSISTSPIARLRPSVST</sequence>
<feature type="signal peptide" evidence="1">
    <location>
        <begin position="1"/>
        <end position="17"/>
    </location>
</feature>
<evidence type="ECO:0000313" key="2">
    <source>
        <dbReference type="EMBL" id="UJO17018.1"/>
    </source>
</evidence>
<proteinExistence type="predicted"/>
<keyword evidence="3" id="KW-1185">Reference proteome</keyword>
<evidence type="ECO:0000256" key="1">
    <source>
        <dbReference type="SAM" id="SignalP"/>
    </source>
</evidence>
<feature type="chain" id="PRO_5040255104" evidence="1">
    <location>
        <begin position="18"/>
        <end position="143"/>
    </location>
</feature>
<reference evidence="2" key="2">
    <citation type="journal article" date="2022" name="Microb. Genom.">
        <title>A chromosome-scale genome assembly of the tomato pathogen Cladosporium fulvum reveals a compartmentalized genome architecture and the presence of a dispensable chromosome.</title>
        <authorList>
            <person name="Zaccaron A.Z."/>
            <person name="Chen L.H."/>
            <person name="Samaras A."/>
            <person name="Stergiopoulos I."/>
        </authorList>
    </citation>
    <scope>NUCLEOTIDE SEQUENCE</scope>
    <source>
        <strain evidence="2">Race5_Kim</strain>
    </source>
</reference>
<dbReference type="Proteomes" id="UP000756132">
    <property type="component" value="Chromosome 4"/>
</dbReference>
<protein>
    <submittedName>
        <fullName evidence="2">Uncharacterized protein</fullName>
    </submittedName>
</protein>
<dbReference type="RefSeq" id="XP_047761384.1">
    <property type="nucleotide sequence ID" value="XM_047903842.1"/>
</dbReference>
<dbReference type="KEGG" id="ffu:CLAFUR5_04694"/>
<gene>
    <name evidence="2" type="ORF">CLAFUR5_04694</name>
</gene>
<organism evidence="2 3">
    <name type="scientific">Passalora fulva</name>
    <name type="common">Tomato leaf mold</name>
    <name type="synonym">Cladosporium fulvum</name>
    <dbReference type="NCBI Taxonomy" id="5499"/>
    <lineage>
        <taxon>Eukaryota</taxon>
        <taxon>Fungi</taxon>
        <taxon>Dikarya</taxon>
        <taxon>Ascomycota</taxon>
        <taxon>Pezizomycotina</taxon>
        <taxon>Dothideomycetes</taxon>
        <taxon>Dothideomycetidae</taxon>
        <taxon>Mycosphaerellales</taxon>
        <taxon>Mycosphaerellaceae</taxon>
        <taxon>Fulvia</taxon>
    </lineage>
</organism>
<evidence type="ECO:0000313" key="3">
    <source>
        <dbReference type="Proteomes" id="UP000756132"/>
    </source>
</evidence>
<dbReference type="EMBL" id="CP090166">
    <property type="protein sequence ID" value="UJO17018.1"/>
    <property type="molecule type" value="Genomic_DNA"/>
</dbReference>
<keyword evidence="1" id="KW-0732">Signal</keyword>
<dbReference type="GeneID" id="71984572"/>
<reference evidence="2" key="1">
    <citation type="submission" date="2021-12" db="EMBL/GenBank/DDBJ databases">
        <authorList>
            <person name="Zaccaron A."/>
            <person name="Stergiopoulos I."/>
        </authorList>
    </citation>
    <scope>NUCLEOTIDE SEQUENCE</scope>
    <source>
        <strain evidence="2">Race5_Kim</strain>
    </source>
</reference>
<dbReference type="AlphaFoldDB" id="A0A9Q8LI32"/>
<name>A0A9Q8LI32_PASFU</name>
<accession>A0A9Q8LI32</accession>